<name>A0ABT9B5H6_9BACT</name>
<dbReference type="InterPro" id="IPR037066">
    <property type="entry name" value="Plug_dom_sf"/>
</dbReference>
<evidence type="ECO:0000256" key="3">
    <source>
        <dbReference type="ARBA" id="ARBA00022452"/>
    </source>
</evidence>
<keyword evidence="16" id="KW-1185">Reference proteome</keyword>
<feature type="signal peptide" evidence="12">
    <location>
        <begin position="1"/>
        <end position="35"/>
    </location>
</feature>
<evidence type="ECO:0000259" key="14">
    <source>
        <dbReference type="Pfam" id="PF07715"/>
    </source>
</evidence>
<dbReference type="EMBL" id="JAUQSY010000001">
    <property type="protein sequence ID" value="MDO7873510.1"/>
    <property type="molecule type" value="Genomic_DNA"/>
</dbReference>
<comment type="caution">
    <text evidence="15">The sequence shown here is derived from an EMBL/GenBank/DDBJ whole genome shotgun (WGS) entry which is preliminary data.</text>
</comment>
<dbReference type="Proteomes" id="UP001176429">
    <property type="component" value="Unassembled WGS sequence"/>
</dbReference>
<organism evidence="15 16">
    <name type="scientific">Hymenobacter aranciens</name>
    <dbReference type="NCBI Taxonomy" id="3063996"/>
    <lineage>
        <taxon>Bacteria</taxon>
        <taxon>Pseudomonadati</taxon>
        <taxon>Bacteroidota</taxon>
        <taxon>Cytophagia</taxon>
        <taxon>Cytophagales</taxon>
        <taxon>Hymenobacteraceae</taxon>
        <taxon>Hymenobacter</taxon>
    </lineage>
</organism>
<dbReference type="Gene3D" id="2.40.170.20">
    <property type="entry name" value="TonB-dependent receptor, beta-barrel domain"/>
    <property type="match status" value="1"/>
</dbReference>
<dbReference type="Pfam" id="PF07715">
    <property type="entry name" value="Plug"/>
    <property type="match status" value="1"/>
</dbReference>
<evidence type="ECO:0000313" key="16">
    <source>
        <dbReference type="Proteomes" id="UP001176429"/>
    </source>
</evidence>
<dbReference type="InterPro" id="IPR039426">
    <property type="entry name" value="TonB-dep_rcpt-like"/>
</dbReference>
<sequence length="744" mass="81053">MPYPYFPWRSARVLPTTARLLLGLALAASTLPAQAQAQTPADTLHRQALTGVEVTATRPTAERPKGPQQRQVISRRELELTPAQEPTDVLKKHTAVDVVQFPSLLAGVGIRGFRPQTSGLNQRTLLLVDGRPAGTANLATLDLNSAEQVEVLKGPASALYGPQAMGGVVNVHTRQSRGPVRTSLTAGYGSFRSYRFGATSGGNITKRLDFDLSLGYFRRAQDYTLGNGGVFRRWLDGGHATLTYADGSTARTDDARADGQRRVFTQLGYYTGALRLGYQLSDNWRVDVRGEQFAAHDVQSPADIATGNLSGSTKRIDRRGLDLSATGSYARHQLLVRGYASRESNANNTLFNSSSAPITPYRSLENPLRWRGLQLRDVIKLGRQALTVGASYNEARSTSQRFTAAGANLAPLSPNYELRTTAVYAQSQLNMWADRVVLTPGARVDVITYRMLATELLNTFTPGQHTYPFFSPSLGAQAELLTGLRAHATLGRGFITPDAAHIAGFTQVLSATGTPRTTALVQGNPALRNETSLSWDAGLRFDRPAAGFAADLTYFATRVRHRITTRTTNPVGETTPEGLLVRSRTTYLNADDSRIQGLEAEASYDFGALAGHRYVLQAFIGGTRNFRFADVVNNADGTQSTRPVFNVARLSGNYGVAFDSRHGLRARLAGHYAGPRADNDFTDTRAPQVDYPAYLTLDFAAAYTLATRHTLTLQVANLTDENYYEKRGFNLPGRSWTGGYAIAF</sequence>
<feature type="domain" description="TonB-dependent receptor plug" evidence="14">
    <location>
        <begin position="66"/>
        <end position="168"/>
    </location>
</feature>
<evidence type="ECO:0000256" key="9">
    <source>
        <dbReference type="ARBA" id="ARBA00023237"/>
    </source>
</evidence>
<evidence type="ECO:0000256" key="11">
    <source>
        <dbReference type="RuleBase" id="RU003357"/>
    </source>
</evidence>
<dbReference type="InterPro" id="IPR000531">
    <property type="entry name" value="Beta-barrel_TonB"/>
</dbReference>
<keyword evidence="9 10" id="KW-0998">Cell outer membrane</keyword>
<gene>
    <name evidence="15" type="ORF">Q5H93_02115</name>
</gene>
<evidence type="ECO:0000259" key="13">
    <source>
        <dbReference type="Pfam" id="PF00593"/>
    </source>
</evidence>
<dbReference type="PROSITE" id="PS52016">
    <property type="entry name" value="TONB_DEPENDENT_REC_3"/>
    <property type="match status" value="1"/>
</dbReference>
<dbReference type="InterPro" id="IPR036942">
    <property type="entry name" value="Beta-barrel_TonB_sf"/>
</dbReference>
<dbReference type="Pfam" id="PF00593">
    <property type="entry name" value="TonB_dep_Rec_b-barrel"/>
    <property type="match status" value="1"/>
</dbReference>
<dbReference type="Gene3D" id="2.170.130.10">
    <property type="entry name" value="TonB-dependent receptor, plug domain"/>
    <property type="match status" value="1"/>
</dbReference>
<dbReference type="CDD" id="cd01347">
    <property type="entry name" value="ligand_gated_channel"/>
    <property type="match status" value="1"/>
</dbReference>
<comment type="subcellular location">
    <subcellularLocation>
        <location evidence="1 10">Cell outer membrane</location>
        <topology evidence="1 10">Multi-pass membrane protein</topology>
    </subcellularLocation>
</comment>
<dbReference type="InterPro" id="IPR012910">
    <property type="entry name" value="Plug_dom"/>
</dbReference>
<dbReference type="SUPFAM" id="SSF56935">
    <property type="entry name" value="Porins"/>
    <property type="match status" value="1"/>
</dbReference>
<evidence type="ECO:0000256" key="10">
    <source>
        <dbReference type="PROSITE-ProRule" id="PRU01360"/>
    </source>
</evidence>
<feature type="domain" description="TonB-dependent receptor-like beta-barrel" evidence="13">
    <location>
        <begin position="308"/>
        <end position="718"/>
    </location>
</feature>
<keyword evidence="4 10" id="KW-0812">Transmembrane</keyword>
<dbReference type="PANTHER" id="PTHR30069:SF29">
    <property type="entry name" value="HEMOGLOBIN AND HEMOGLOBIN-HAPTOGLOBIN-BINDING PROTEIN 1-RELATED"/>
    <property type="match status" value="1"/>
</dbReference>
<evidence type="ECO:0000313" key="15">
    <source>
        <dbReference type="EMBL" id="MDO7873510.1"/>
    </source>
</evidence>
<reference evidence="15" key="1">
    <citation type="submission" date="2023-07" db="EMBL/GenBank/DDBJ databases">
        <authorList>
            <person name="Kim M.K."/>
        </authorList>
    </citation>
    <scope>NUCLEOTIDE SEQUENCE</scope>
    <source>
        <strain evidence="15">ASUV-10-1</strain>
    </source>
</reference>
<keyword evidence="5 12" id="KW-0732">Signal</keyword>
<evidence type="ECO:0000256" key="4">
    <source>
        <dbReference type="ARBA" id="ARBA00022692"/>
    </source>
</evidence>
<evidence type="ECO:0000256" key="6">
    <source>
        <dbReference type="ARBA" id="ARBA00023077"/>
    </source>
</evidence>
<keyword evidence="6 11" id="KW-0798">TonB box</keyword>
<evidence type="ECO:0000256" key="2">
    <source>
        <dbReference type="ARBA" id="ARBA00022448"/>
    </source>
</evidence>
<keyword evidence="8 15" id="KW-0675">Receptor</keyword>
<keyword evidence="7 10" id="KW-0472">Membrane</keyword>
<evidence type="ECO:0000256" key="7">
    <source>
        <dbReference type="ARBA" id="ARBA00023136"/>
    </source>
</evidence>
<dbReference type="RefSeq" id="WP_305004825.1">
    <property type="nucleotide sequence ID" value="NZ_JAUQSY010000001.1"/>
</dbReference>
<evidence type="ECO:0000256" key="5">
    <source>
        <dbReference type="ARBA" id="ARBA00022729"/>
    </source>
</evidence>
<evidence type="ECO:0000256" key="12">
    <source>
        <dbReference type="SAM" id="SignalP"/>
    </source>
</evidence>
<evidence type="ECO:0000256" key="1">
    <source>
        <dbReference type="ARBA" id="ARBA00004571"/>
    </source>
</evidence>
<comment type="similarity">
    <text evidence="10 11">Belongs to the TonB-dependent receptor family.</text>
</comment>
<accession>A0ABT9B5H6</accession>
<evidence type="ECO:0000256" key="8">
    <source>
        <dbReference type="ARBA" id="ARBA00023170"/>
    </source>
</evidence>
<dbReference type="PANTHER" id="PTHR30069">
    <property type="entry name" value="TONB-DEPENDENT OUTER MEMBRANE RECEPTOR"/>
    <property type="match status" value="1"/>
</dbReference>
<protein>
    <submittedName>
        <fullName evidence="15">TonB-dependent receptor</fullName>
    </submittedName>
</protein>
<keyword evidence="3 10" id="KW-1134">Transmembrane beta strand</keyword>
<feature type="chain" id="PRO_5046470466" evidence="12">
    <location>
        <begin position="36"/>
        <end position="744"/>
    </location>
</feature>
<keyword evidence="2 10" id="KW-0813">Transport</keyword>
<proteinExistence type="inferred from homology"/>